<sequence>MAVGVITSLIGFLYAKCMGIGFKLLWKYIPSHVLCSTNPMFKLLQHYPASYILLTTTLGGLVVATLSTLFFPNLFSAHDFVHILSEKDDNGEKMAKFPDKARNHLMQVMTLSLLTSISGFSLGPEAPMVTAGGLAGVSLARKYAKSNNESTGNINKLEETLAYAGAAGTLTGFMNIPIAGPIFAMEMTSRSAGLSSSAAKNWSVGMAASLAGITFVLEVISRMLLVQLWGL</sequence>
<evidence type="ECO:0000256" key="5">
    <source>
        <dbReference type="SAM" id="Phobius"/>
    </source>
</evidence>
<dbReference type="GeneID" id="7442214"/>
<keyword evidence="4 5" id="KW-0472">Membrane</keyword>
<dbReference type="EMBL" id="CM000639">
    <property type="protein sequence ID" value="EED95098.1"/>
    <property type="molecule type" value="Genomic_DNA"/>
</dbReference>
<feature type="transmembrane region" description="Helical" evidence="5">
    <location>
        <begin position="113"/>
        <end position="140"/>
    </location>
</feature>
<evidence type="ECO:0000313" key="6">
    <source>
        <dbReference type="EMBL" id="EED95098.1"/>
    </source>
</evidence>
<feature type="transmembrane region" description="Helical" evidence="5">
    <location>
        <begin position="47"/>
        <end position="71"/>
    </location>
</feature>
<gene>
    <name evidence="6" type="ORF">THAPSDRAFT_21131</name>
</gene>
<dbReference type="InterPro" id="IPR001807">
    <property type="entry name" value="ClC"/>
</dbReference>
<dbReference type="PaxDb" id="35128-Thaps21131"/>
<dbReference type="InterPro" id="IPR050368">
    <property type="entry name" value="ClC-type_chloride_channel"/>
</dbReference>
<comment type="subcellular location">
    <subcellularLocation>
        <location evidence="1">Membrane</location>
        <topology evidence="1">Multi-pass membrane protein</topology>
    </subcellularLocation>
</comment>
<dbReference type="KEGG" id="tps:THAPSDRAFT_21131"/>
<keyword evidence="7" id="KW-1185">Reference proteome</keyword>
<evidence type="ECO:0000256" key="1">
    <source>
        <dbReference type="ARBA" id="ARBA00004141"/>
    </source>
</evidence>
<protein>
    <recommendedName>
        <fullName evidence="8">Chloride channel protein</fullName>
    </recommendedName>
</protein>
<reference evidence="6 7" key="1">
    <citation type="journal article" date="2004" name="Science">
        <title>The genome of the diatom Thalassiosira pseudonana: ecology, evolution, and metabolism.</title>
        <authorList>
            <person name="Armbrust E.V."/>
            <person name="Berges J.A."/>
            <person name="Bowler C."/>
            <person name="Green B.R."/>
            <person name="Martinez D."/>
            <person name="Putnam N.H."/>
            <person name="Zhou S."/>
            <person name="Allen A.E."/>
            <person name="Apt K.E."/>
            <person name="Bechner M."/>
            <person name="Brzezinski M.A."/>
            <person name="Chaal B.K."/>
            <person name="Chiovitti A."/>
            <person name="Davis A.K."/>
            <person name="Demarest M.S."/>
            <person name="Detter J.C."/>
            <person name="Glavina T."/>
            <person name="Goodstein D."/>
            <person name="Hadi M.Z."/>
            <person name="Hellsten U."/>
            <person name="Hildebrand M."/>
            <person name="Jenkins B.D."/>
            <person name="Jurka J."/>
            <person name="Kapitonov V.V."/>
            <person name="Kroger N."/>
            <person name="Lau W.W."/>
            <person name="Lane T.W."/>
            <person name="Larimer F.W."/>
            <person name="Lippmeier J.C."/>
            <person name="Lucas S."/>
            <person name="Medina M."/>
            <person name="Montsant A."/>
            <person name="Obornik M."/>
            <person name="Parker M.S."/>
            <person name="Palenik B."/>
            <person name="Pazour G.J."/>
            <person name="Richardson P.M."/>
            <person name="Rynearson T.A."/>
            <person name="Saito M.A."/>
            <person name="Schwartz D.C."/>
            <person name="Thamatrakoln K."/>
            <person name="Valentin K."/>
            <person name="Vardi A."/>
            <person name="Wilkerson F.P."/>
            <person name="Rokhsar D.S."/>
        </authorList>
    </citation>
    <scope>NUCLEOTIDE SEQUENCE [LARGE SCALE GENOMIC DNA]</scope>
    <source>
        <strain evidence="6 7">CCMP1335</strain>
    </source>
</reference>
<feature type="transmembrane region" description="Helical" evidence="5">
    <location>
        <begin position="161"/>
        <end position="184"/>
    </location>
</feature>
<proteinExistence type="predicted"/>
<dbReference type="PANTHER" id="PTHR43427">
    <property type="entry name" value="CHLORIDE CHANNEL PROTEIN CLC-E"/>
    <property type="match status" value="1"/>
</dbReference>
<dbReference type="GO" id="GO:0016020">
    <property type="term" value="C:membrane"/>
    <property type="evidence" value="ECO:0007669"/>
    <property type="project" value="UniProtKB-SubCell"/>
</dbReference>
<dbReference type="RefSeq" id="XP_002287655.1">
    <property type="nucleotide sequence ID" value="XM_002287619.1"/>
</dbReference>
<dbReference type="InterPro" id="IPR014743">
    <property type="entry name" value="Cl-channel_core"/>
</dbReference>
<feature type="transmembrane region" description="Helical" evidence="5">
    <location>
        <begin position="6"/>
        <end position="26"/>
    </location>
</feature>
<evidence type="ECO:0000256" key="4">
    <source>
        <dbReference type="ARBA" id="ARBA00023136"/>
    </source>
</evidence>
<dbReference type="HOGENOM" id="CLU_1201959_0_0_1"/>
<dbReference type="SUPFAM" id="SSF81340">
    <property type="entry name" value="Clc chloride channel"/>
    <property type="match status" value="1"/>
</dbReference>
<feature type="transmembrane region" description="Helical" evidence="5">
    <location>
        <begin position="204"/>
        <end position="225"/>
    </location>
</feature>
<reference evidence="6 7" key="2">
    <citation type="journal article" date="2008" name="Nature">
        <title>The Phaeodactylum genome reveals the evolutionary history of diatom genomes.</title>
        <authorList>
            <person name="Bowler C."/>
            <person name="Allen A.E."/>
            <person name="Badger J.H."/>
            <person name="Grimwood J."/>
            <person name="Jabbari K."/>
            <person name="Kuo A."/>
            <person name="Maheswari U."/>
            <person name="Martens C."/>
            <person name="Maumus F."/>
            <person name="Otillar R.P."/>
            <person name="Rayko E."/>
            <person name="Salamov A."/>
            <person name="Vandepoele K."/>
            <person name="Beszteri B."/>
            <person name="Gruber A."/>
            <person name="Heijde M."/>
            <person name="Katinka M."/>
            <person name="Mock T."/>
            <person name="Valentin K."/>
            <person name="Verret F."/>
            <person name="Berges J.A."/>
            <person name="Brownlee C."/>
            <person name="Cadoret J.P."/>
            <person name="Chiovitti A."/>
            <person name="Choi C.J."/>
            <person name="Coesel S."/>
            <person name="De Martino A."/>
            <person name="Detter J.C."/>
            <person name="Durkin C."/>
            <person name="Falciatore A."/>
            <person name="Fournet J."/>
            <person name="Haruta M."/>
            <person name="Huysman M.J."/>
            <person name="Jenkins B.D."/>
            <person name="Jiroutova K."/>
            <person name="Jorgensen R.E."/>
            <person name="Joubert Y."/>
            <person name="Kaplan A."/>
            <person name="Kroger N."/>
            <person name="Kroth P.G."/>
            <person name="La Roche J."/>
            <person name="Lindquist E."/>
            <person name="Lommer M."/>
            <person name="Martin-Jezequel V."/>
            <person name="Lopez P.J."/>
            <person name="Lucas S."/>
            <person name="Mangogna M."/>
            <person name="McGinnis K."/>
            <person name="Medlin L.K."/>
            <person name="Montsant A."/>
            <person name="Oudot-Le Secq M.P."/>
            <person name="Napoli C."/>
            <person name="Obornik M."/>
            <person name="Parker M.S."/>
            <person name="Petit J.L."/>
            <person name="Porcel B.M."/>
            <person name="Poulsen N."/>
            <person name="Robison M."/>
            <person name="Rychlewski L."/>
            <person name="Rynearson T.A."/>
            <person name="Schmutz J."/>
            <person name="Shapiro H."/>
            <person name="Siaut M."/>
            <person name="Stanley M."/>
            <person name="Sussman M.R."/>
            <person name="Taylor A.R."/>
            <person name="Vardi A."/>
            <person name="von Dassow P."/>
            <person name="Vyverman W."/>
            <person name="Willis A."/>
            <person name="Wyrwicz L.S."/>
            <person name="Rokhsar D.S."/>
            <person name="Weissenbach J."/>
            <person name="Armbrust E.V."/>
            <person name="Green B.R."/>
            <person name="Van de Peer Y."/>
            <person name="Grigoriev I.V."/>
        </authorList>
    </citation>
    <scope>NUCLEOTIDE SEQUENCE [LARGE SCALE GENOMIC DNA]</scope>
    <source>
        <strain evidence="6 7">CCMP1335</strain>
    </source>
</reference>
<keyword evidence="2 5" id="KW-0812">Transmembrane</keyword>
<evidence type="ECO:0000256" key="2">
    <source>
        <dbReference type="ARBA" id="ARBA00022692"/>
    </source>
</evidence>
<evidence type="ECO:0008006" key="8">
    <source>
        <dbReference type="Google" id="ProtNLM"/>
    </source>
</evidence>
<name>B8BTI0_THAPS</name>
<dbReference type="eggNOG" id="ENOG502SSA5">
    <property type="taxonomic scope" value="Eukaryota"/>
</dbReference>
<evidence type="ECO:0000313" key="7">
    <source>
        <dbReference type="Proteomes" id="UP000001449"/>
    </source>
</evidence>
<dbReference type="InParanoid" id="B8BTI0"/>
<organism evidence="6 7">
    <name type="scientific">Thalassiosira pseudonana</name>
    <name type="common">Marine diatom</name>
    <name type="synonym">Cyclotella nana</name>
    <dbReference type="NCBI Taxonomy" id="35128"/>
    <lineage>
        <taxon>Eukaryota</taxon>
        <taxon>Sar</taxon>
        <taxon>Stramenopiles</taxon>
        <taxon>Ochrophyta</taxon>
        <taxon>Bacillariophyta</taxon>
        <taxon>Coscinodiscophyceae</taxon>
        <taxon>Thalassiosirophycidae</taxon>
        <taxon>Thalassiosirales</taxon>
        <taxon>Thalassiosiraceae</taxon>
        <taxon>Thalassiosira</taxon>
    </lineage>
</organism>
<dbReference type="GO" id="GO:0015108">
    <property type="term" value="F:chloride transmembrane transporter activity"/>
    <property type="evidence" value="ECO:0007669"/>
    <property type="project" value="InterPro"/>
</dbReference>
<accession>B8BTI0</accession>
<dbReference type="Pfam" id="PF00654">
    <property type="entry name" value="Voltage_CLC"/>
    <property type="match status" value="1"/>
</dbReference>
<dbReference type="Proteomes" id="UP000001449">
    <property type="component" value="Chromosome 2"/>
</dbReference>
<evidence type="ECO:0000256" key="3">
    <source>
        <dbReference type="ARBA" id="ARBA00022989"/>
    </source>
</evidence>
<dbReference type="Gene3D" id="1.10.3080.10">
    <property type="entry name" value="Clc chloride channel"/>
    <property type="match status" value="1"/>
</dbReference>
<dbReference type="OMA" id="MYFAEST"/>
<dbReference type="AlphaFoldDB" id="B8BTI0"/>
<keyword evidence="3 5" id="KW-1133">Transmembrane helix</keyword>